<accession>A0A6M3J8E4</accession>
<evidence type="ECO:0000313" key="2">
    <source>
        <dbReference type="EMBL" id="QJA80437.1"/>
    </source>
</evidence>
<dbReference type="EMBL" id="MT142422">
    <property type="protein sequence ID" value="QJA80437.1"/>
    <property type="molecule type" value="Genomic_DNA"/>
</dbReference>
<sequence length="151" mass="17602">MTKDEMITQLQQEVKGLTAYLGSEDYTNACDDAAKETGWSFPVSNSTAIYWQKQRSLRHLLSYLLYESAHRFKYKMINLQHRFEHYKTLIEMMDKKWEAAKDELIVELAGVSGYQFFGTKVDAGFAYEEQTGRDITFDTEQIVIHHPNENS</sequence>
<proteinExistence type="predicted"/>
<reference evidence="1" key="1">
    <citation type="submission" date="2020-03" db="EMBL/GenBank/DDBJ databases">
        <title>The deep terrestrial virosphere.</title>
        <authorList>
            <person name="Holmfeldt K."/>
            <person name="Nilsson E."/>
            <person name="Simone D."/>
            <person name="Lopez-Fernandez M."/>
            <person name="Wu X."/>
            <person name="de Brujin I."/>
            <person name="Lundin D."/>
            <person name="Andersson A."/>
            <person name="Bertilsson S."/>
            <person name="Dopson M."/>
        </authorList>
    </citation>
    <scope>NUCLEOTIDE SEQUENCE</scope>
    <source>
        <strain evidence="2">MM415A00721</strain>
        <strain evidence="1">MM415B00395</strain>
    </source>
</reference>
<dbReference type="EMBL" id="MT141539">
    <property type="protein sequence ID" value="QJA65495.1"/>
    <property type="molecule type" value="Genomic_DNA"/>
</dbReference>
<evidence type="ECO:0000313" key="1">
    <source>
        <dbReference type="EMBL" id="QJA65495.1"/>
    </source>
</evidence>
<name>A0A6M3J8E4_9ZZZZ</name>
<protein>
    <submittedName>
        <fullName evidence="1">Uncharacterized protein</fullName>
    </submittedName>
</protein>
<gene>
    <name evidence="2" type="ORF">MM415A00721_0010</name>
    <name evidence="1" type="ORF">MM415B00395_0041</name>
</gene>
<dbReference type="AlphaFoldDB" id="A0A6M3J8E4"/>
<organism evidence="1">
    <name type="scientific">viral metagenome</name>
    <dbReference type="NCBI Taxonomy" id="1070528"/>
    <lineage>
        <taxon>unclassified sequences</taxon>
        <taxon>metagenomes</taxon>
        <taxon>organismal metagenomes</taxon>
    </lineage>
</organism>